<dbReference type="AlphaFoldDB" id="A0A2T7ERF0"/>
<dbReference type="EMBL" id="CM009750">
    <property type="protein sequence ID" value="PUZ70385.1"/>
    <property type="molecule type" value="Genomic_DNA"/>
</dbReference>
<keyword evidence="1" id="KW-0732">Signal</keyword>
<dbReference type="Proteomes" id="UP000244336">
    <property type="component" value="Chromosome 2"/>
</dbReference>
<gene>
    <name evidence="2" type="ORF">GQ55_2G225900</name>
</gene>
<feature type="signal peptide" evidence="1">
    <location>
        <begin position="1"/>
        <end position="25"/>
    </location>
</feature>
<evidence type="ECO:0000313" key="3">
    <source>
        <dbReference type="Proteomes" id="UP000244336"/>
    </source>
</evidence>
<proteinExistence type="predicted"/>
<keyword evidence="3" id="KW-1185">Reference proteome</keyword>
<sequence>MRRCLRRLYAGGMLYFLLKIISSLAFSHCFHASTASACSTFSSRKDEGETWIPASRG</sequence>
<protein>
    <submittedName>
        <fullName evidence="2">Uncharacterized protein</fullName>
    </submittedName>
</protein>
<evidence type="ECO:0000256" key="1">
    <source>
        <dbReference type="SAM" id="SignalP"/>
    </source>
</evidence>
<organism evidence="2 3">
    <name type="scientific">Panicum hallii var. hallii</name>
    <dbReference type="NCBI Taxonomy" id="1504633"/>
    <lineage>
        <taxon>Eukaryota</taxon>
        <taxon>Viridiplantae</taxon>
        <taxon>Streptophyta</taxon>
        <taxon>Embryophyta</taxon>
        <taxon>Tracheophyta</taxon>
        <taxon>Spermatophyta</taxon>
        <taxon>Magnoliopsida</taxon>
        <taxon>Liliopsida</taxon>
        <taxon>Poales</taxon>
        <taxon>Poaceae</taxon>
        <taxon>PACMAD clade</taxon>
        <taxon>Panicoideae</taxon>
        <taxon>Panicodae</taxon>
        <taxon>Paniceae</taxon>
        <taxon>Panicinae</taxon>
        <taxon>Panicum</taxon>
        <taxon>Panicum sect. Panicum</taxon>
    </lineage>
</organism>
<dbReference type="Gramene" id="PUZ70385">
    <property type="protein sequence ID" value="PUZ70385"/>
    <property type="gene ID" value="GQ55_2G225900"/>
</dbReference>
<feature type="chain" id="PRO_5015737787" evidence="1">
    <location>
        <begin position="26"/>
        <end position="57"/>
    </location>
</feature>
<accession>A0A2T7ERF0</accession>
<name>A0A2T7ERF0_9POAL</name>
<reference evidence="2 3" key="1">
    <citation type="submission" date="2018-04" db="EMBL/GenBank/DDBJ databases">
        <title>WGS assembly of Panicum hallii var. hallii HAL2.</title>
        <authorList>
            <person name="Lovell J."/>
            <person name="Jenkins J."/>
            <person name="Lowry D."/>
            <person name="Mamidi S."/>
            <person name="Sreedasyam A."/>
            <person name="Weng X."/>
            <person name="Barry K."/>
            <person name="Bonette J."/>
            <person name="Campitelli B."/>
            <person name="Daum C."/>
            <person name="Gordon S."/>
            <person name="Gould B."/>
            <person name="Lipzen A."/>
            <person name="MacQueen A."/>
            <person name="Palacio-Mejia J."/>
            <person name="Plott C."/>
            <person name="Shakirov E."/>
            <person name="Shu S."/>
            <person name="Yoshinaga Y."/>
            <person name="Zane M."/>
            <person name="Rokhsar D."/>
            <person name="Grimwood J."/>
            <person name="Schmutz J."/>
            <person name="Juenger T."/>
        </authorList>
    </citation>
    <scope>NUCLEOTIDE SEQUENCE [LARGE SCALE GENOMIC DNA]</scope>
    <source>
        <strain evidence="3">cv. HAL2</strain>
    </source>
</reference>
<evidence type="ECO:0000313" key="2">
    <source>
        <dbReference type="EMBL" id="PUZ70385.1"/>
    </source>
</evidence>